<proteinExistence type="predicted"/>
<dbReference type="EMBL" id="JARBDR010000708">
    <property type="protein sequence ID" value="KAJ8307827.1"/>
    <property type="molecule type" value="Genomic_DNA"/>
</dbReference>
<organism evidence="1 2">
    <name type="scientific">Tegillarca granosa</name>
    <name type="common">Malaysian cockle</name>
    <name type="synonym">Anadara granosa</name>
    <dbReference type="NCBI Taxonomy" id="220873"/>
    <lineage>
        <taxon>Eukaryota</taxon>
        <taxon>Metazoa</taxon>
        <taxon>Spiralia</taxon>
        <taxon>Lophotrochozoa</taxon>
        <taxon>Mollusca</taxon>
        <taxon>Bivalvia</taxon>
        <taxon>Autobranchia</taxon>
        <taxon>Pteriomorphia</taxon>
        <taxon>Arcoida</taxon>
        <taxon>Arcoidea</taxon>
        <taxon>Arcidae</taxon>
        <taxon>Tegillarca</taxon>
    </lineage>
</organism>
<comment type="caution">
    <text evidence="1">The sequence shown here is derived from an EMBL/GenBank/DDBJ whole genome shotgun (WGS) entry which is preliminary data.</text>
</comment>
<keyword evidence="2" id="KW-1185">Reference proteome</keyword>
<accession>A0ABQ9EW72</accession>
<sequence>MICFLKDILKYDVQDTYLLLTATSLFCGQTHDFLIDIRFIISKIDYEKKSSNNFCNFSMIGSFKRIYAS</sequence>
<evidence type="ECO:0000313" key="1">
    <source>
        <dbReference type="EMBL" id="KAJ8307827.1"/>
    </source>
</evidence>
<reference evidence="1 2" key="1">
    <citation type="submission" date="2022-12" db="EMBL/GenBank/DDBJ databases">
        <title>Chromosome-level genome of Tegillarca granosa.</title>
        <authorList>
            <person name="Kim J."/>
        </authorList>
    </citation>
    <scope>NUCLEOTIDE SEQUENCE [LARGE SCALE GENOMIC DNA]</scope>
    <source>
        <strain evidence="1">Teg-2019</strain>
        <tissue evidence="1">Adductor muscle</tissue>
    </source>
</reference>
<name>A0ABQ9EW72_TEGGR</name>
<evidence type="ECO:0000313" key="2">
    <source>
        <dbReference type="Proteomes" id="UP001217089"/>
    </source>
</evidence>
<dbReference type="Proteomes" id="UP001217089">
    <property type="component" value="Unassembled WGS sequence"/>
</dbReference>
<gene>
    <name evidence="1" type="ORF">KUTeg_014610</name>
</gene>
<protein>
    <submittedName>
        <fullName evidence="1">Uncharacterized protein</fullName>
    </submittedName>
</protein>